<evidence type="ECO:0000256" key="1">
    <source>
        <dbReference type="SAM" id="MobiDB-lite"/>
    </source>
</evidence>
<comment type="caution">
    <text evidence="2">The sequence shown here is derived from an EMBL/GenBank/DDBJ whole genome shotgun (WGS) entry which is preliminary data.</text>
</comment>
<gene>
    <name evidence="2" type="ORF">E2C01_038194</name>
</gene>
<dbReference type="EMBL" id="VSRR010006325">
    <property type="protein sequence ID" value="MPC44521.1"/>
    <property type="molecule type" value="Genomic_DNA"/>
</dbReference>
<proteinExistence type="predicted"/>
<evidence type="ECO:0000313" key="2">
    <source>
        <dbReference type="EMBL" id="MPC44521.1"/>
    </source>
</evidence>
<name>A0A5B7FBK5_PORTR</name>
<protein>
    <submittedName>
        <fullName evidence="2">Uncharacterized protein</fullName>
    </submittedName>
</protein>
<keyword evidence="3" id="KW-1185">Reference proteome</keyword>
<reference evidence="2 3" key="1">
    <citation type="submission" date="2019-05" db="EMBL/GenBank/DDBJ databases">
        <title>Another draft genome of Portunus trituberculatus and its Hox gene families provides insights of decapod evolution.</title>
        <authorList>
            <person name="Jeong J.-H."/>
            <person name="Song I."/>
            <person name="Kim S."/>
            <person name="Choi T."/>
            <person name="Kim D."/>
            <person name="Ryu S."/>
            <person name="Kim W."/>
        </authorList>
    </citation>
    <scope>NUCLEOTIDE SEQUENCE [LARGE SCALE GENOMIC DNA]</scope>
    <source>
        <tissue evidence="2">Muscle</tissue>
    </source>
</reference>
<accession>A0A5B7FBK5</accession>
<dbReference type="AlphaFoldDB" id="A0A5B7FBK5"/>
<sequence length="83" mass="9189">MTPGPSKASGEEQKGTSNIHKFSVGVTATHRLGRDEAAAQQGHGECGLFLCAQRDDTRHGSAMESYKCEHERHHAIRVRAFKW</sequence>
<evidence type="ECO:0000313" key="3">
    <source>
        <dbReference type="Proteomes" id="UP000324222"/>
    </source>
</evidence>
<dbReference type="Proteomes" id="UP000324222">
    <property type="component" value="Unassembled WGS sequence"/>
</dbReference>
<organism evidence="2 3">
    <name type="scientific">Portunus trituberculatus</name>
    <name type="common">Swimming crab</name>
    <name type="synonym">Neptunus trituberculatus</name>
    <dbReference type="NCBI Taxonomy" id="210409"/>
    <lineage>
        <taxon>Eukaryota</taxon>
        <taxon>Metazoa</taxon>
        <taxon>Ecdysozoa</taxon>
        <taxon>Arthropoda</taxon>
        <taxon>Crustacea</taxon>
        <taxon>Multicrustacea</taxon>
        <taxon>Malacostraca</taxon>
        <taxon>Eumalacostraca</taxon>
        <taxon>Eucarida</taxon>
        <taxon>Decapoda</taxon>
        <taxon>Pleocyemata</taxon>
        <taxon>Brachyura</taxon>
        <taxon>Eubrachyura</taxon>
        <taxon>Portunoidea</taxon>
        <taxon>Portunidae</taxon>
        <taxon>Portuninae</taxon>
        <taxon>Portunus</taxon>
    </lineage>
</organism>
<feature type="region of interest" description="Disordered" evidence="1">
    <location>
        <begin position="1"/>
        <end position="20"/>
    </location>
</feature>